<evidence type="ECO:0000256" key="2">
    <source>
        <dbReference type="PROSITE-ProRule" id="PRU00176"/>
    </source>
</evidence>
<feature type="compositionally biased region" description="Polar residues" evidence="3">
    <location>
        <begin position="825"/>
        <end position="845"/>
    </location>
</feature>
<dbReference type="EMBL" id="CAJNOJ010000109">
    <property type="protein sequence ID" value="CAF1131344.1"/>
    <property type="molecule type" value="Genomic_DNA"/>
</dbReference>
<feature type="region of interest" description="Disordered" evidence="3">
    <location>
        <begin position="324"/>
        <end position="436"/>
    </location>
</feature>
<dbReference type="InterPro" id="IPR006569">
    <property type="entry name" value="CID_dom"/>
</dbReference>
<feature type="region of interest" description="Disordered" evidence="3">
    <location>
        <begin position="212"/>
        <end position="234"/>
    </location>
</feature>
<accession>A0A815MCI1</accession>
<sequence>MSGSQDQSVKEFCHELHSILDSRPSISKAKMMSITKAALKAMKYYKHIVMNVEKFITKCKPEYKIPGLYVIDSIIRQSRHQYGVDKDVYGPRFAKNILSTLHQVNKCSSDERPKITRVLNLWEKNAIFPTDLIKQLFEVQQFNGNIEDLSATAVLPDDKQSGEISSSEKGLDRFRELQETLLRASAKGDPDTTSILTEIQQITNQLLESQKKSTTINNSGDEPSSTTTSSSNLLEPMQSSVANVLDDFDYGSDNDEDEPRRPSTTNIPSTVPVPTLPPPMQYFQPQSGILINPNHANTVAFSMPNANNIPIPMAFDPTQPPPIFYQQPLPSSMSTQQQQLPPPSQINYDRTRSTIHQATDVDLRPEDMDADKPDQHRHTHMSLSPSHRQYNRRRSRSRSQERDSKRTRSSSNSMDRRDSATTRLQEAEKRERQRKGLPPLKEGFLVVSSRTLWLGHLPKIISEIDLRETLEPHGKIEDINNIPPRGCAFICFKERSDAARCLEKKRDFRFHGNPIKIAWGMSKGVKDRFKHYWDSEHGCTYIPYTELRDISNLQTISEGGTIDEASMPPALKSASSSSQIQQPPSSMAQPPAFFQPQQSFPQHEFQTMPPTQPTVHIDGANHMPSGPTILMAPGREPSVHVGVPVQMMPPGAQIIQVQQHPHGQPVQVVQHITGQMYPNSQIVHQMPYGHVIEGAPPRHAIQLQPHPADLNGLNPQVTFAPSGGGIRLLTHPSSVPTHHHLVGHTAVGAGVPLTTTIAHTLEGHSLMEFPNNRRASPPQAILRHFTEHPPPLMPTPDETLVLLSQSHPAPHQQQFAGGIIQASTSSSLPTANENNEHQNPSTFSRPLNHFQQRDGSRQPNDNNTSFPGHRGGGGHPNFDGRMDARNAPRDSIRGRGNYIGGRGFNSNNNRSDQNTNNRGTFHRGGHGGGGNSSQGFRGQMRFPGRDNHRVNNEHKYSSPDRSPNHHPHSLSRHEDKYSDRYSSKSSGFSAPPTDGYSHRSIPVEALRRKDPSTSDVLPYNDSHHNSTKSSLIIDVTSTNRSGHPES</sequence>
<feature type="domain" description="CID" evidence="5">
    <location>
        <begin position="4"/>
        <end position="144"/>
    </location>
</feature>
<feature type="region of interest" description="Disordered" evidence="3">
    <location>
        <begin position="246"/>
        <end position="277"/>
    </location>
</feature>
<feature type="domain" description="RRM" evidence="4">
    <location>
        <begin position="450"/>
        <end position="522"/>
    </location>
</feature>
<dbReference type="InterPro" id="IPR000504">
    <property type="entry name" value="RRM_dom"/>
</dbReference>
<dbReference type="InterPro" id="IPR035979">
    <property type="entry name" value="RBD_domain_sf"/>
</dbReference>
<dbReference type="InterPro" id="IPR012677">
    <property type="entry name" value="Nucleotide-bd_a/b_plait_sf"/>
</dbReference>
<feature type="compositionally biased region" description="Polar residues" evidence="3">
    <location>
        <begin position="1027"/>
        <end position="1046"/>
    </location>
</feature>
<dbReference type="OrthoDB" id="79367at2759"/>
<keyword evidence="8" id="KW-1185">Reference proteome</keyword>
<feature type="region of interest" description="Disordered" evidence="3">
    <location>
        <begin position="825"/>
        <end position="1046"/>
    </location>
</feature>
<feature type="compositionally biased region" description="Acidic residues" evidence="3">
    <location>
        <begin position="246"/>
        <end position="257"/>
    </location>
</feature>
<feature type="compositionally biased region" description="Low complexity" evidence="3">
    <location>
        <begin position="326"/>
        <end position="339"/>
    </location>
</feature>
<dbReference type="Proteomes" id="UP000663828">
    <property type="component" value="Unassembled WGS sequence"/>
</dbReference>
<feature type="compositionally biased region" description="Polar residues" evidence="3">
    <location>
        <begin position="212"/>
        <end position="223"/>
    </location>
</feature>
<dbReference type="SMART" id="SM00582">
    <property type="entry name" value="RPR"/>
    <property type="match status" value="1"/>
</dbReference>
<evidence type="ECO:0000259" key="4">
    <source>
        <dbReference type="PROSITE" id="PS50102"/>
    </source>
</evidence>
<keyword evidence="1 2" id="KW-0694">RNA-binding</keyword>
<dbReference type="PANTHER" id="PTHR23140:SF4">
    <property type="entry name" value="PROTEIN CBR-NRD-1"/>
    <property type="match status" value="1"/>
</dbReference>
<name>A0A815MCI1_ADIRI</name>
<dbReference type="PANTHER" id="PTHR23140">
    <property type="entry name" value="RNA PROCESSING PROTEIN LD23810P"/>
    <property type="match status" value="1"/>
</dbReference>
<dbReference type="EMBL" id="CAJNOR010003507">
    <property type="protein sequence ID" value="CAF1420658.1"/>
    <property type="molecule type" value="Genomic_DNA"/>
</dbReference>
<evidence type="ECO:0000256" key="1">
    <source>
        <dbReference type="ARBA" id="ARBA00022884"/>
    </source>
</evidence>
<dbReference type="PROSITE" id="PS50102">
    <property type="entry name" value="RRM"/>
    <property type="match status" value="1"/>
</dbReference>
<reference evidence="7" key="1">
    <citation type="submission" date="2021-02" db="EMBL/GenBank/DDBJ databases">
        <authorList>
            <person name="Nowell W R."/>
        </authorList>
    </citation>
    <scope>NUCLEOTIDE SEQUENCE</scope>
</reference>
<dbReference type="InterPro" id="IPR051485">
    <property type="entry name" value="SR-CTD_assoc_factor"/>
</dbReference>
<feature type="compositionally biased region" description="Basic and acidic residues" evidence="3">
    <location>
        <begin position="414"/>
        <end position="431"/>
    </location>
</feature>
<evidence type="ECO:0000313" key="8">
    <source>
        <dbReference type="Proteomes" id="UP000663828"/>
    </source>
</evidence>
<dbReference type="InterPro" id="IPR008942">
    <property type="entry name" value="ENTH_VHS"/>
</dbReference>
<feature type="compositionally biased region" description="Low complexity" evidence="3">
    <location>
        <begin position="904"/>
        <end position="919"/>
    </location>
</feature>
<evidence type="ECO:0000259" key="5">
    <source>
        <dbReference type="PROSITE" id="PS51391"/>
    </source>
</evidence>
<feature type="compositionally biased region" description="Basic and acidic residues" evidence="3">
    <location>
        <begin position="359"/>
        <end position="376"/>
    </location>
</feature>
<dbReference type="FunFam" id="1.25.40.90:FF:000004">
    <property type="entry name" value="splicing factor, arginine/serine-rich 15"/>
    <property type="match status" value="1"/>
</dbReference>
<comment type="caution">
    <text evidence="7">The sequence shown here is derived from an EMBL/GenBank/DDBJ whole genome shotgun (WGS) entry which is preliminary data.</text>
</comment>
<protein>
    <submittedName>
        <fullName evidence="7">Uncharacterized protein</fullName>
    </submittedName>
</protein>
<proteinExistence type="predicted"/>
<dbReference type="Pfam" id="PF04818">
    <property type="entry name" value="CID"/>
    <property type="match status" value="1"/>
</dbReference>
<gene>
    <name evidence="6" type="ORF">EDS130_LOCUS21596</name>
    <name evidence="7" type="ORF">XAT740_LOCUS35203</name>
</gene>
<dbReference type="Proteomes" id="UP000663852">
    <property type="component" value="Unassembled WGS sequence"/>
</dbReference>
<dbReference type="Pfam" id="PF00076">
    <property type="entry name" value="RRM_1"/>
    <property type="match status" value="1"/>
</dbReference>
<dbReference type="GO" id="GO:0003723">
    <property type="term" value="F:RNA binding"/>
    <property type="evidence" value="ECO:0007669"/>
    <property type="project" value="UniProtKB-UniRule"/>
</dbReference>
<dbReference type="Gene3D" id="3.30.70.330">
    <property type="match status" value="1"/>
</dbReference>
<evidence type="ECO:0000313" key="7">
    <source>
        <dbReference type="EMBL" id="CAF1420658.1"/>
    </source>
</evidence>
<dbReference type="AlphaFoldDB" id="A0A815MCI1"/>
<feature type="compositionally biased region" description="Low complexity" evidence="3">
    <location>
        <begin position="565"/>
        <end position="593"/>
    </location>
</feature>
<dbReference type="SMART" id="SM00360">
    <property type="entry name" value="RRM"/>
    <property type="match status" value="1"/>
</dbReference>
<dbReference type="SUPFAM" id="SSF48464">
    <property type="entry name" value="ENTH/VHS domain"/>
    <property type="match status" value="1"/>
</dbReference>
<evidence type="ECO:0000256" key="3">
    <source>
        <dbReference type="SAM" id="MobiDB-lite"/>
    </source>
</evidence>
<dbReference type="Gene3D" id="1.25.40.90">
    <property type="match status" value="1"/>
</dbReference>
<feature type="compositionally biased region" description="Polar residues" evidence="3">
    <location>
        <begin position="857"/>
        <end position="866"/>
    </location>
</feature>
<feature type="compositionally biased region" description="Basic and acidic residues" evidence="3">
    <location>
        <begin position="943"/>
        <end position="958"/>
    </location>
</feature>
<evidence type="ECO:0000313" key="6">
    <source>
        <dbReference type="EMBL" id="CAF1131344.1"/>
    </source>
</evidence>
<dbReference type="PROSITE" id="PS51391">
    <property type="entry name" value="CID"/>
    <property type="match status" value="1"/>
</dbReference>
<organism evidence="7 8">
    <name type="scientific">Adineta ricciae</name>
    <name type="common">Rotifer</name>
    <dbReference type="NCBI Taxonomy" id="249248"/>
    <lineage>
        <taxon>Eukaryota</taxon>
        <taxon>Metazoa</taxon>
        <taxon>Spiralia</taxon>
        <taxon>Gnathifera</taxon>
        <taxon>Rotifera</taxon>
        <taxon>Eurotatoria</taxon>
        <taxon>Bdelloidea</taxon>
        <taxon>Adinetida</taxon>
        <taxon>Adinetidae</taxon>
        <taxon>Adineta</taxon>
    </lineage>
</organism>
<feature type="region of interest" description="Disordered" evidence="3">
    <location>
        <begin position="560"/>
        <end position="593"/>
    </location>
</feature>
<dbReference type="CDD" id="cd16983">
    <property type="entry name" value="CID_SCAF8_like"/>
    <property type="match status" value="1"/>
</dbReference>
<dbReference type="GO" id="GO:0005634">
    <property type="term" value="C:nucleus"/>
    <property type="evidence" value="ECO:0007669"/>
    <property type="project" value="TreeGrafter"/>
</dbReference>
<feature type="compositionally biased region" description="Basic and acidic residues" evidence="3">
    <location>
        <begin position="878"/>
        <end position="893"/>
    </location>
</feature>
<dbReference type="SUPFAM" id="SSF54928">
    <property type="entry name" value="RNA-binding domain, RBD"/>
    <property type="match status" value="1"/>
</dbReference>
<feature type="compositionally biased region" description="Basic and acidic residues" evidence="3">
    <location>
        <begin position="971"/>
        <end position="982"/>
    </location>
</feature>